<keyword evidence="12" id="KW-0233">DNA recombination</keyword>
<keyword evidence="10" id="KW-0239">DNA-directed DNA polymerase</keyword>
<comment type="catalytic activity">
    <reaction evidence="15">
        <text>DNA(n) + a 2'-deoxyribonucleoside 5'-triphosphate = DNA(n+1) + diphosphate</text>
        <dbReference type="Rhea" id="RHEA:22508"/>
        <dbReference type="Rhea" id="RHEA-COMP:17339"/>
        <dbReference type="Rhea" id="RHEA-COMP:17340"/>
        <dbReference type="ChEBI" id="CHEBI:33019"/>
        <dbReference type="ChEBI" id="CHEBI:61560"/>
        <dbReference type="ChEBI" id="CHEBI:173112"/>
        <dbReference type="EC" id="2.7.7.7"/>
    </reaction>
</comment>
<dbReference type="AlphaFoldDB" id="A0A8I2ZLW7"/>
<dbReference type="InterPro" id="IPR057670">
    <property type="entry name" value="SH3_retrovirus"/>
</dbReference>
<comment type="catalytic activity">
    <reaction evidence="14">
        <text>DNA(n) + a 2'-deoxyribonucleoside 5'-triphosphate = DNA(n+1) + diphosphate</text>
        <dbReference type="Rhea" id="RHEA:22508"/>
        <dbReference type="Rhea" id="RHEA-COMP:17339"/>
        <dbReference type="Rhea" id="RHEA-COMP:17340"/>
        <dbReference type="ChEBI" id="CHEBI:33019"/>
        <dbReference type="ChEBI" id="CHEBI:61560"/>
        <dbReference type="ChEBI" id="CHEBI:173112"/>
        <dbReference type="EC" id="2.7.7.49"/>
    </reaction>
</comment>
<dbReference type="InterPro" id="IPR001584">
    <property type="entry name" value="Integrase_cat-core"/>
</dbReference>
<feature type="region of interest" description="Disordered" evidence="16">
    <location>
        <begin position="204"/>
        <end position="311"/>
    </location>
</feature>
<dbReference type="GO" id="GO:0015074">
    <property type="term" value="P:DNA integration"/>
    <property type="evidence" value="ECO:0007669"/>
    <property type="project" value="UniProtKB-KW"/>
</dbReference>
<keyword evidence="10" id="KW-0808">Transferase</keyword>
<reference evidence="18" key="1">
    <citation type="journal article" date="2021" name="Mol. Plant Pathol.">
        <title>A 20-kb lineage-specific genomic region tames virulence in pathogenic amphidiploid Verticillium longisporum.</title>
        <authorList>
            <person name="Harting R."/>
            <person name="Starke J."/>
            <person name="Kusch H."/>
            <person name="Poggeler S."/>
            <person name="Maurus I."/>
            <person name="Schluter R."/>
            <person name="Landesfeind M."/>
            <person name="Bulla I."/>
            <person name="Nowrousian M."/>
            <person name="de Jonge R."/>
            <person name="Stahlhut G."/>
            <person name="Hoff K.J."/>
            <person name="Asshauer K.P."/>
            <person name="Thurmer A."/>
            <person name="Stanke M."/>
            <person name="Daniel R."/>
            <person name="Morgenstern B."/>
            <person name="Thomma B.P.H.J."/>
            <person name="Kronstad J.W."/>
            <person name="Braus-Stromeyer S.A."/>
            <person name="Braus G.H."/>
        </authorList>
    </citation>
    <scope>NUCLEOTIDE SEQUENCE</scope>
    <source>
        <strain evidence="18">Vl32</strain>
    </source>
</reference>
<dbReference type="GO" id="GO:0032196">
    <property type="term" value="P:transposition"/>
    <property type="evidence" value="ECO:0007669"/>
    <property type="project" value="UniProtKB-KW"/>
</dbReference>
<dbReference type="GO" id="GO:0016787">
    <property type="term" value="F:hydrolase activity"/>
    <property type="evidence" value="ECO:0007669"/>
    <property type="project" value="UniProtKB-KW"/>
</dbReference>
<gene>
    <name evidence="18" type="ORF">HYQ45_007592</name>
</gene>
<keyword evidence="9" id="KW-0695">RNA-directed DNA polymerase</keyword>
<feature type="compositionally biased region" description="Basic and acidic residues" evidence="16">
    <location>
        <begin position="298"/>
        <end position="309"/>
    </location>
</feature>
<dbReference type="GO" id="GO:0003887">
    <property type="term" value="F:DNA-directed DNA polymerase activity"/>
    <property type="evidence" value="ECO:0007669"/>
    <property type="project" value="UniProtKB-KW"/>
</dbReference>
<feature type="domain" description="Integrase catalytic" evidence="17">
    <location>
        <begin position="1"/>
        <end position="89"/>
    </location>
</feature>
<evidence type="ECO:0000256" key="4">
    <source>
        <dbReference type="ARBA" id="ARBA00022723"/>
    </source>
</evidence>
<keyword evidence="11" id="KW-0238">DNA-binding</keyword>
<dbReference type="InterPro" id="IPR039537">
    <property type="entry name" value="Retrotran_Ty1/copia-like"/>
</dbReference>
<evidence type="ECO:0000256" key="13">
    <source>
        <dbReference type="ARBA" id="ARBA00023268"/>
    </source>
</evidence>
<name>A0A8I2ZLW7_VERLO</name>
<keyword evidence="6" id="KW-0378">Hydrolase</keyword>
<keyword evidence="1" id="KW-0815">Transposition</keyword>
<proteinExistence type="predicted"/>
<dbReference type="GO" id="GO:0004519">
    <property type="term" value="F:endonuclease activity"/>
    <property type="evidence" value="ECO:0007669"/>
    <property type="project" value="UniProtKB-KW"/>
</dbReference>
<comment type="caution">
    <text evidence="18">The sequence shown here is derived from an EMBL/GenBank/DDBJ whole genome shotgun (WGS) entry which is preliminary data.</text>
</comment>
<evidence type="ECO:0000256" key="2">
    <source>
        <dbReference type="ARBA" id="ARBA00022695"/>
    </source>
</evidence>
<dbReference type="Pfam" id="PF07727">
    <property type="entry name" value="RVT_2"/>
    <property type="match status" value="1"/>
</dbReference>
<dbReference type="PROSITE" id="PS50994">
    <property type="entry name" value="INTEGRASE"/>
    <property type="match status" value="1"/>
</dbReference>
<evidence type="ECO:0000256" key="10">
    <source>
        <dbReference type="ARBA" id="ARBA00022932"/>
    </source>
</evidence>
<organism evidence="18 19">
    <name type="scientific">Verticillium longisporum</name>
    <name type="common">Verticillium dahliae var. longisporum</name>
    <dbReference type="NCBI Taxonomy" id="100787"/>
    <lineage>
        <taxon>Eukaryota</taxon>
        <taxon>Fungi</taxon>
        <taxon>Dikarya</taxon>
        <taxon>Ascomycota</taxon>
        <taxon>Pezizomycotina</taxon>
        <taxon>Sordariomycetes</taxon>
        <taxon>Hypocreomycetidae</taxon>
        <taxon>Glomerellales</taxon>
        <taxon>Plectosphaerellaceae</taxon>
        <taxon>Verticillium</taxon>
    </lineage>
</organism>
<keyword evidence="8" id="KW-0229">DNA integration</keyword>
<evidence type="ECO:0000256" key="16">
    <source>
        <dbReference type="SAM" id="MobiDB-lite"/>
    </source>
</evidence>
<evidence type="ECO:0000256" key="1">
    <source>
        <dbReference type="ARBA" id="ARBA00022578"/>
    </source>
</evidence>
<keyword evidence="13" id="KW-0511">Multifunctional enzyme</keyword>
<dbReference type="OrthoDB" id="4851256at2759"/>
<evidence type="ECO:0000256" key="15">
    <source>
        <dbReference type="ARBA" id="ARBA00049244"/>
    </source>
</evidence>
<evidence type="ECO:0000256" key="8">
    <source>
        <dbReference type="ARBA" id="ARBA00022908"/>
    </source>
</evidence>
<evidence type="ECO:0000313" key="19">
    <source>
        <dbReference type="Proteomes" id="UP000689129"/>
    </source>
</evidence>
<evidence type="ECO:0000313" key="18">
    <source>
        <dbReference type="EMBL" id="KAG7134449.1"/>
    </source>
</evidence>
<keyword evidence="5" id="KW-0255">Endonuclease</keyword>
<dbReference type="InterPro" id="IPR013103">
    <property type="entry name" value="RVT_2"/>
</dbReference>
<evidence type="ECO:0000256" key="14">
    <source>
        <dbReference type="ARBA" id="ARBA00048173"/>
    </source>
</evidence>
<evidence type="ECO:0000256" key="3">
    <source>
        <dbReference type="ARBA" id="ARBA00022722"/>
    </source>
</evidence>
<dbReference type="Pfam" id="PF25597">
    <property type="entry name" value="SH3_retrovirus"/>
    <property type="match status" value="1"/>
</dbReference>
<evidence type="ECO:0000256" key="5">
    <source>
        <dbReference type="ARBA" id="ARBA00022759"/>
    </source>
</evidence>
<dbReference type="GO" id="GO:0003677">
    <property type="term" value="F:DNA binding"/>
    <property type="evidence" value="ECO:0007669"/>
    <property type="project" value="UniProtKB-KW"/>
</dbReference>
<keyword evidence="4" id="KW-0479">Metal-binding</keyword>
<dbReference type="GO" id="GO:0046872">
    <property type="term" value="F:metal ion binding"/>
    <property type="evidence" value="ECO:0007669"/>
    <property type="project" value="UniProtKB-KW"/>
</dbReference>
<dbReference type="PANTHER" id="PTHR42648">
    <property type="entry name" value="TRANSPOSASE, PUTATIVE-RELATED"/>
    <property type="match status" value="1"/>
</dbReference>
<dbReference type="Proteomes" id="UP000689129">
    <property type="component" value="Unassembled WGS sequence"/>
</dbReference>
<evidence type="ECO:0000256" key="9">
    <source>
        <dbReference type="ARBA" id="ARBA00022918"/>
    </source>
</evidence>
<keyword evidence="2" id="KW-0548">Nucleotidyltransferase</keyword>
<accession>A0A8I2ZLW7</accession>
<keyword evidence="3" id="KW-0540">Nuclease</keyword>
<dbReference type="GO" id="GO:0006310">
    <property type="term" value="P:DNA recombination"/>
    <property type="evidence" value="ECO:0007669"/>
    <property type="project" value="UniProtKB-KW"/>
</dbReference>
<protein>
    <submittedName>
        <fullName evidence="18">Retrovirus-related Pol polyprotein transposon RE2 like</fullName>
    </submittedName>
</protein>
<dbReference type="EMBL" id="JAEMWZ010000137">
    <property type="protein sequence ID" value="KAG7134449.1"/>
    <property type="molecule type" value="Genomic_DNA"/>
</dbReference>
<evidence type="ECO:0000259" key="17">
    <source>
        <dbReference type="PROSITE" id="PS50994"/>
    </source>
</evidence>
<evidence type="ECO:0000256" key="11">
    <source>
        <dbReference type="ARBA" id="ARBA00023125"/>
    </source>
</evidence>
<feature type="compositionally biased region" description="Acidic residues" evidence="16">
    <location>
        <begin position="228"/>
        <end position="241"/>
    </location>
</feature>
<dbReference type="GO" id="GO:0003964">
    <property type="term" value="F:RNA-directed DNA polymerase activity"/>
    <property type="evidence" value="ECO:0007669"/>
    <property type="project" value="UniProtKB-KW"/>
</dbReference>
<dbReference type="CDD" id="cd09272">
    <property type="entry name" value="RNase_HI_RT_Ty1"/>
    <property type="match status" value="1"/>
</dbReference>
<evidence type="ECO:0000256" key="6">
    <source>
        <dbReference type="ARBA" id="ARBA00022801"/>
    </source>
</evidence>
<keyword evidence="7" id="KW-0460">Magnesium</keyword>
<evidence type="ECO:0000256" key="7">
    <source>
        <dbReference type="ARBA" id="ARBA00022842"/>
    </source>
</evidence>
<sequence>MKHSLTTIAFLRTLHIKVEPSAPYTPAQNGSAEVSGSIIKTKARAMRVGARLPEHLWVEIYRAAVYLHNRTPKYIYSWRTPYDKFHTFLAHRDGVVVENRKPYQAHLRVYGCKAYAMTREAQLGTQKKQRLNPKAWIGFLVGYQSTNIYRIWNPHTGRTISTRDVIFNEDKLFNGDLKQLKDDLLHISRQDLIHLLDRVDQPEPDRATEAVESPDGAFLPQRTWEGLPGEDEDVEPQENWEDFAVQEAEGDTEAEPSEAASDQPARTGERFGSTGDAEIALGLPEGGTDSQVTAGTDDQAKNSDARAREYATPVSLPPAALLSLVMRNGSDDLPEERLTIYRNAGPIEVWKAAFAAGRLANPLGAIDGEQIDKAKWLRLLRNPRTLHRRQMPPLPKHHGDLATHPMKTMFEEAEAAHLRSHEEMNSWAEISKHDLRVRGYQILDCMWVYVYKFDKHGQFQKCKARLVVRGDQQLAARFDLELIQYDAVNAFVNAELDKNVFMRMPPGHRKPGMILMLRKALYGLRESPLLWQRELTATLTELGFKPVPHETCCMTKGGVIIFFYVDDIVLAYRKQREDEVERITRALQAKYKLTGGTPLQWFLGVEIIRDRENKLLWLSQSDYLDKIANLIDRTDLRHDVPMKQEELLPHDELASRKQRRWRYNNTLDRKSSQAYAMTLFGGTIGWRANKQSTVTTSTTEAELLALSQAAKEAMFVSRLIKELGVTLDDERIRIRCDNQQTIKLVNKDIATLQTKLRHVDIHNHWLRQEAQRNRILVEYIPTANMIADGLTKPLNHQRLQIFMAQIGLIDISDRLEGRLLRPIEKQELWERMAELEIGD</sequence>
<evidence type="ECO:0000256" key="12">
    <source>
        <dbReference type="ARBA" id="ARBA00023172"/>
    </source>
</evidence>
<dbReference type="PANTHER" id="PTHR42648:SF11">
    <property type="entry name" value="TRANSPOSON TY4-P GAG-POL POLYPROTEIN"/>
    <property type="match status" value="1"/>
</dbReference>